<dbReference type="EMBL" id="JAPWTJ010000477">
    <property type="protein sequence ID" value="KAJ8978075.1"/>
    <property type="molecule type" value="Genomic_DNA"/>
</dbReference>
<name>A0ABQ9JJ37_9CUCU</name>
<reference evidence="7" key="1">
    <citation type="journal article" date="2023" name="Insect Mol. Biol.">
        <title>Genome sequencing provides insights into the evolution of gene families encoding plant cell wall-degrading enzymes in longhorned beetles.</title>
        <authorList>
            <person name="Shin N.R."/>
            <person name="Okamura Y."/>
            <person name="Kirsch R."/>
            <person name="Pauchet Y."/>
        </authorList>
    </citation>
    <scope>NUCLEOTIDE SEQUENCE</scope>
    <source>
        <strain evidence="7">MMC_N1</strain>
    </source>
</reference>
<feature type="transmembrane region" description="Helical" evidence="5">
    <location>
        <begin position="97"/>
        <end position="120"/>
    </location>
</feature>
<proteinExistence type="predicted"/>
<gene>
    <name evidence="7" type="ORF">NQ317_000633</name>
</gene>
<dbReference type="Pfam" id="PF00916">
    <property type="entry name" value="Sulfate_transp"/>
    <property type="match status" value="1"/>
</dbReference>
<keyword evidence="4 5" id="KW-0472">Membrane</keyword>
<keyword evidence="2 5" id="KW-0812">Transmembrane</keyword>
<accession>A0ABQ9JJ37</accession>
<dbReference type="InterPro" id="IPR011547">
    <property type="entry name" value="SLC26A/SulP_dom"/>
</dbReference>
<dbReference type="Proteomes" id="UP001162164">
    <property type="component" value="Unassembled WGS sequence"/>
</dbReference>
<comment type="subcellular location">
    <subcellularLocation>
        <location evidence="1">Membrane</location>
        <topology evidence="1">Multi-pass membrane protein</topology>
    </subcellularLocation>
</comment>
<evidence type="ECO:0000259" key="6">
    <source>
        <dbReference type="PROSITE" id="PS50801"/>
    </source>
</evidence>
<evidence type="ECO:0000256" key="3">
    <source>
        <dbReference type="ARBA" id="ARBA00022989"/>
    </source>
</evidence>
<evidence type="ECO:0000313" key="8">
    <source>
        <dbReference type="Proteomes" id="UP001162164"/>
    </source>
</evidence>
<evidence type="ECO:0000256" key="5">
    <source>
        <dbReference type="SAM" id="Phobius"/>
    </source>
</evidence>
<evidence type="ECO:0000256" key="1">
    <source>
        <dbReference type="ARBA" id="ARBA00004141"/>
    </source>
</evidence>
<keyword evidence="8" id="KW-1185">Reference proteome</keyword>
<evidence type="ECO:0000256" key="4">
    <source>
        <dbReference type="ARBA" id="ARBA00023136"/>
    </source>
</evidence>
<dbReference type="Pfam" id="PF01740">
    <property type="entry name" value="STAS"/>
    <property type="match status" value="1"/>
</dbReference>
<feature type="transmembrane region" description="Helical" evidence="5">
    <location>
        <begin position="169"/>
        <end position="186"/>
    </location>
</feature>
<feature type="transmembrane region" description="Helical" evidence="5">
    <location>
        <begin position="198"/>
        <end position="219"/>
    </location>
</feature>
<feature type="transmembrane region" description="Helical" evidence="5">
    <location>
        <begin position="350"/>
        <end position="372"/>
    </location>
</feature>
<dbReference type="CDD" id="cd07042">
    <property type="entry name" value="STAS_SulP_like_sulfate_transporter"/>
    <property type="match status" value="1"/>
</dbReference>
<dbReference type="InterPro" id="IPR036513">
    <property type="entry name" value="STAS_dom_sf"/>
</dbReference>
<dbReference type="Gene3D" id="3.30.750.24">
    <property type="entry name" value="STAS domain"/>
    <property type="match status" value="1"/>
</dbReference>
<organism evidence="7 8">
    <name type="scientific">Molorchus minor</name>
    <dbReference type="NCBI Taxonomy" id="1323400"/>
    <lineage>
        <taxon>Eukaryota</taxon>
        <taxon>Metazoa</taxon>
        <taxon>Ecdysozoa</taxon>
        <taxon>Arthropoda</taxon>
        <taxon>Hexapoda</taxon>
        <taxon>Insecta</taxon>
        <taxon>Pterygota</taxon>
        <taxon>Neoptera</taxon>
        <taxon>Endopterygota</taxon>
        <taxon>Coleoptera</taxon>
        <taxon>Polyphaga</taxon>
        <taxon>Cucujiformia</taxon>
        <taxon>Chrysomeloidea</taxon>
        <taxon>Cerambycidae</taxon>
        <taxon>Lamiinae</taxon>
        <taxon>Monochamini</taxon>
        <taxon>Molorchus</taxon>
    </lineage>
</organism>
<feature type="transmembrane region" description="Helical" evidence="5">
    <location>
        <begin position="132"/>
        <end position="149"/>
    </location>
</feature>
<feature type="transmembrane region" description="Helical" evidence="5">
    <location>
        <begin position="231"/>
        <end position="258"/>
    </location>
</feature>
<dbReference type="PROSITE" id="PS50801">
    <property type="entry name" value="STAS"/>
    <property type="match status" value="1"/>
</dbReference>
<sequence>MYLENTISLKAAVLEAKLTSIQDIRMEKNSYGKKNLESERRSIIWRSEKPGGGIYEGENLDESAGDVAGGLPPFELPPFGTSFNGTEFTFYDMVNNYGMVIIFCPLVAILGHVAIAKAFLNTKGRTLDATQELIALGVTNMLGSFVHSMPVTGSFTRTAVNNASGVRTTAGGIVTGTIILLALGFLTNTFEYIPRATLAAVIIVAMYYLCDFAAFPTLWKTKKLDLIPLSATLFSSLALSLEYGILIGIATNMVYLLYASARPKLNISNPTIDVYVVRPKTGLYFAAAEHLRDTIIEKCVGEKTTVVIDGKYIGNMDATVAKSLGVLKEELEIRNQMLILMNFKKSVMDICLGTLEYGIFIGIAINMVFVLYSSTGSKLQIEQVKTSLGDGFDVIPKTCLHFTAVQYAKEQIYFKHVVVKIPSFL</sequence>
<feature type="domain" description="STAS" evidence="6">
    <location>
        <begin position="273"/>
        <end position="350"/>
    </location>
</feature>
<dbReference type="SUPFAM" id="SSF52091">
    <property type="entry name" value="SpoIIaa-like"/>
    <property type="match status" value="1"/>
</dbReference>
<dbReference type="PANTHER" id="PTHR11814">
    <property type="entry name" value="SULFATE TRANSPORTER"/>
    <property type="match status" value="1"/>
</dbReference>
<protein>
    <recommendedName>
        <fullName evidence="6">STAS domain-containing protein</fullName>
    </recommendedName>
</protein>
<dbReference type="InterPro" id="IPR001902">
    <property type="entry name" value="SLC26A/SulP_fam"/>
</dbReference>
<evidence type="ECO:0000313" key="7">
    <source>
        <dbReference type="EMBL" id="KAJ8978075.1"/>
    </source>
</evidence>
<keyword evidence="3 5" id="KW-1133">Transmembrane helix</keyword>
<evidence type="ECO:0000256" key="2">
    <source>
        <dbReference type="ARBA" id="ARBA00022692"/>
    </source>
</evidence>
<dbReference type="InterPro" id="IPR002645">
    <property type="entry name" value="STAS_dom"/>
</dbReference>
<comment type="caution">
    <text evidence="7">The sequence shown here is derived from an EMBL/GenBank/DDBJ whole genome shotgun (WGS) entry which is preliminary data.</text>
</comment>